<evidence type="ECO:0000313" key="1">
    <source>
        <dbReference type="EMBL" id="PHT39205.1"/>
    </source>
</evidence>
<dbReference type="EMBL" id="MLFT02000009">
    <property type="protein sequence ID" value="PHT39205.1"/>
    <property type="molecule type" value="Genomic_DNA"/>
</dbReference>
<dbReference type="OrthoDB" id="1300012at2759"/>
<reference evidence="2" key="2">
    <citation type="journal article" date="2017" name="J. Anim. Genet.">
        <title>Multiple reference genome sequences of hot pepper reveal the massive evolution of plant disease resistance genes by retroduplication.</title>
        <authorList>
            <person name="Kim S."/>
            <person name="Park J."/>
            <person name="Yeom S.-I."/>
            <person name="Kim Y.-M."/>
            <person name="Seo E."/>
            <person name="Kim K.-T."/>
            <person name="Kim M.-S."/>
            <person name="Lee J.M."/>
            <person name="Cheong K."/>
            <person name="Shin H.-S."/>
            <person name="Kim S.-B."/>
            <person name="Han K."/>
            <person name="Lee J."/>
            <person name="Park M."/>
            <person name="Lee H.-A."/>
            <person name="Lee H.-Y."/>
            <person name="Lee Y."/>
            <person name="Oh S."/>
            <person name="Lee J.H."/>
            <person name="Choi E."/>
            <person name="Choi E."/>
            <person name="Lee S.E."/>
            <person name="Jeon J."/>
            <person name="Kim H."/>
            <person name="Choi G."/>
            <person name="Song H."/>
            <person name="Lee J."/>
            <person name="Lee S.-C."/>
            <person name="Kwon J.-K."/>
            <person name="Lee H.-Y."/>
            <person name="Koo N."/>
            <person name="Hong Y."/>
            <person name="Kim R.W."/>
            <person name="Kang W.-H."/>
            <person name="Huh J.H."/>
            <person name="Kang B.-C."/>
            <person name="Yang T.-J."/>
            <person name="Lee Y.-H."/>
            <person name="Bennetzen J.L."/>
            <person name="Choi D."/>
        </authorList>
    </citation>
    <scope>NUCLEOTIDE SEQUENCE [LARGE SCALE GENOMIC DNA]</scope>
    <source>
        <strain evidence="2">cv. PBC81</strain>
    </source>
</reference>
<sequence>MLQTLLARCPLIETFIIRHCSGLTKIEVSNLEKIKFNLRGSHSLKFLKIVSCKGIGEINAPNLVTLEYDGDRIPELKLKKESSQLENSKLILYSNNSWFCKLRKFLSNAKSWSQVTLKLLDCDVICRHELKLNHAIANAQVDPYPQVDVLNVEINVSGQYQTFLDALLWSCRPRRLSLLSNGEMIKCFIDNLTDKKYSSAYYQMVE</sequence>
<proteinExistence type="predicted"/>
<dbReference type="AlphaFoldDB" id="A0A2G2W1U7"/>
<dbReference type="Proteomes" id="UP000224567">
    <property type="component" value="Unassembled WGS sequence"/>
</dbReference>
<evidence type="ECO:0008006" key="3">
    <source>
        <dbReference type="Google" id="ProtNLM"/>
    </source>
</evidence>
<organism evidence="1 2">
    <name type="scientific">Capsicum baccatum</name>
    <name type="common">Peruvian pepper</name>
    <dbReference type="NCBI Taxonomy" id="33114"/>
    <lineage>
        <taxon>Eukaryota</taxon>
        <taxon>Viridiplantae</taxon>
        <taxon>Streptophyta</taxon>
        <taxon>Embryophyta</taxon>
        <taxon>Tracheophyta</taxon>
        <taxon>Spermatophyta</taxon>
        <taxon>Magnoliopsida</taxon>
        <taxon>eudicotyledons</taxon>
        <taxon>Gunneridae</taxon>
        <taxon>Pentapetalae</taxon>
        <taxon>asterids</taxon>
        <taxon>lamiids</taxon>
        <taxon>Solanales</taxon>
        <taxon>Solanaceae</taxon>
        <taxon>Solanoideae</taxon>
        <taxon>Capsiceae</taxon>
        <taxon>Capsicum</taxon>
    </lineage>
</organism>
<gene>
    <name evidence="1" type="ORF">CQW23_22778</name>
</gene>
<protein>
    <recommendedName>
        <fullName evidence="3">FBD domain-containing protein</fullName>
    </recommendedName>
</protein>
<dbReference type="PANTHER" id="PTHR34145:SF68">
    <property type="entry name" value="FBD DOMAIN-CONTAINING PROTEIN"/>
    <property type="match status" value="1"/>
</dbReference>
<evidence type="ECO:0000313" key="2">
    <source>
        <dbReference type="Proteomes" id="UP000224567"/>
    </source>
</evidence>
<dbReference type="PANTHER" id="PTHR34145">
    <property type="entry name" value="OS02G0105600 PROTEIN"/>
    <property type="match status" value="1"/>
</dbReference>
<comment type="caution">
    <text evidence="1">The sequence shown here is derived from an EMBL/GenBank/DDBJ whole genome shotgun (WGS) entry which is preliminary data.</text>
</comment>
<dbReference type="STRING" id="33114.A0A2G2W1U7"/>
<name>A0A2G2W1U7_CAPBA</name>
<keyword evidence="2" id="KW-1185">Reference proteome</keyword>
<dbReference type="InterPro" id="IPR053772">
    <property type="entry name" value="At1g61320/At1g61330-like"/>
</dbReference>
<accession>A0A2G2W1U7</accession>
<reference evidence="1 2" key="1">
    <citation type="journal article" date="2017" name="Genome Biol.">
        <title>New reference genome sequences of hot pepper reveal the massive evolution of plant disease-resistance genes by retroduplication.</title>
        <authorList>
            <person name="Kim S."/>
            <person name="Park J."/>
            <person name="Yeom S.I."/>
            <person name="Kim Y.M."/>
            <person name="Seo E."/>
            <person name="Kim K.T."/>
            <person name="Kim M.S."/>
            <person name="Lee J.M."/>
            <person name="Cheong K."/>
            <person name="Shin H.S."/>
            <person name="Kim S.B."/>
            <person name="Han K."/>
            <person name="Lee J."/>
            <person name="Park M."/>
            <person name="Lee H.A."/>
            <person name="Lee H.Y."/>
            <person name="Lee Y."/>
            <person name="Oh S."/>
            <person name="Lee J.H."/>
            <person name="Choi E."/>
            <person name="Choi E."/>
            <person name="Lee S.E."/>
            <person name="Jeon J."/>
            <person name="Kim H."/>
            <person name="Choi G."/>
            <person name="Song H."/>
            <person name="Lee J."/>
            <person name="Lee S.C."/>
            <person name="Kwon J.K."/>
            <person name="Lee H.Y."/>
            <person name="Koo N."/>
            <person name="Hong Y."/>
            <person name="Kim R.W."/>
            <person name="Kang W.H."/>
            <person name="Huh J.H."/>
            <person name="Kang B.C."/>
            <person name="Yang T.J."/>
            <person name="Lee Y.H."/>
            <person name="Bennetzen J.L."/>
            <person name="Choi D."/>
        </authorList>
    </citation>
    <scope>NUCLEOTIDE SEQUENCE [LARGE SCALE GENOMIC DNA]</scope>
    <source>
        <strain evidence="2">cv. PBC81</strain>
    </source>
</reference>